<dbReference type="Proteomes" id="UP000624183">
    <property type="component" value="Unassembled WGS sequence"/>
</dbReference>
<keyword evidence="2" id="KW-1185">Reference proteome</keyword>
<dbReference type="EMBL" id="BMUW01000002">
    <property type="protein sequence ID" value="GGZ42508.1"/>
    <property type="molecule type" value="Genomic_DNA"/>
</dbReference>
<evidence type="ECO:0000313" key="1">
    <source>
        <dbReference type="EMBL" id="GGZ42508.1"/>
    </source>
</evidence>
<accession>A0ABQ3BFU8</accession>
<evidence type="ECO:0000313" key="2">
    <source>
        <dbReference type="Proteomes" id="UP000624183"/>
    </source>
</evidence>
<reference evidence="2" key="1">
    <citation type="journal article" date="2019" name="Int. J. Syst. Evol. Microbiol.">
        <title>The Global Catalogue of Microorganisms (GCM) 10K type strain sequencing project: providing services to taxonomists for standard genome sequencing and annotation.</title>
        <authorList>
            <consortium name="The Broad Institute Genomics Platform"/>
            <consortium name="The Broad Institute Genome Sequencing Center for Infectious Disease"/>
            <person name="Wu L."/>
            <person name="Ma J."/>
        </authorList>
    </citation>
    <scope>NUCLEOTIDE SEQUENCE [LARGE SCALE GENOMIC DNA]</scope>
    <source>
        <strain evidence="2">JCM 4602</strain>
    </source>
</reference>
<gene>
    <name evidence="1" type="ORF">GCM10010328_15530</name>
</gene>
<protein>
    <submittedName>
        <fullName evidence="1">Uncharacterized protein</fullName>
    </submittedName>
</protein>
<sequence>MRLRVVHDMTTEPLPLAATSLFRAVMVTADWRCQCTGQCGHRHTRTENRCPRTHGGRVLLMAAPADPSIPERAAVVLPPGELRAWCSGCHIAARRTATRAELAWQDGLFDI</sequence>
<comment type="caution">
    <text evidence="1">The sequence shown here is derived from an EMBL/GenBank/DDBJ whole genome shotgun (WGS) entry which is preliminary data.</text>
</comment>
<organism evidence="1 2">
    <name type="scientific">Streptomyces rubiginosohelvolus</name>
    <dbReference type="NCBI Taxonomy" id="67362"/>
    <lineage>
        <taxon>Bacteria</taxon>
        <taxon>Bacillati</taxon>
        <taxon>Actinomycetota</taxon>
        <taxon>Actinomycetes</taxon>
        <taxon>Kitasatosporales</taxon>
        <taxon>Streptomycetaceae</taxon>
        <taxon>Streptomyces</taxon>
    </lineage>
</organism>
<name>A0ABQ3BFU8_9ACTN</name>
<proteinExistence type="predicted"/>